<organism evidence="8 9">
    <name type="scientific">Listeria monocytogenes serotype 1/2a (strain 10403S)</name>
    <dbReference type="NCBI Taxonomy" id="393133"/>
    <lineage>
        <taxon>Bacteria</taxon>
        <taxon>Bacillati</taxon>
        <taxon>Bacillota</taxon>
        <taxon>Bacilli</taxon>
        <taxon>Bacillales</taxon>
        <taxon>Listeriaceae</taxon>
        <taxon>Listeria</taxon>
    </lineage>
</organism>
<keyword evidence="6" id="KW-0472">Membrane</keyword>
<keyword evidence="3" id="KW-0378">Hydrolase</keyword>
<dbReference type="Gene3D" id="2.40.10.10">
    <property type="entry name" value="Trypsin-like serine proteases"/>
    <property type="match status" value="2"/>
</dbReference>
<feature type="transmembrane region" description="Helical" evidence="6">
    <location>
        <begin position="12"/>
        <end position="31"/>
    </location>
</feature>
<name>A0A0H3GHF1_LISM4</name>
<feature type="transmembrane region" description="Helical" evidence="6">
    <location>
        <begin position="162"/>
        <end position="185"/>
    </location>
</feature>
<comment type="similarity">
    <text evidence="1">Belongs to the peptidase S1C family.</text>
</comment>
<evidence type="ECO:0000256" key="6">
    <source>
        <dbReference type="SAM" id="Phobius"/>
    </source>
</evidence>
<dbReference type="Pfam" id="PF13180">
    <property type="entry name" value="PDZ_2"/>
    <property type="match status" value="1"/>
</dbReference>
<keyword evidence="4" id="KW-0720">Serine protease</keyword>
<dbReference type="Pfam" id="PF13365">
    <property type="entry name" value="Trypsin_2"/>
    <property type="match status" value="1"/>
</dbReference>
<dbReference type="Gene3D" id="2.30.42.10">
    <property type="match status" value="1"/>
</dbReference>
<keyword evidence="6" id="KW-0812">Transmembrane</keyword>
<evidence type="ECO:0000256" key="3">
    <source>
        <dbReference type="ARBA" id="ARBA00022801"/>
    </source>
</evidence>
<dbReference type="InterPro" id="IPR001478">
    <property type="entry name" value="PDZ"/>
</dbReference>
<dbReference type="EMBL" id="CP002002">
    <property type="protein sequence ID" value="AEO05305.1"/>
    <property type="molecule type" value="Genomic_DNA"/>
</dbReference>
<dbReference type="KEGG" id="lmt:LMRG_02579"/>
<proteinExistence type="inferred from homology"/>
<dbReference type="CDD" id="cd06781">
    <property type="entry name" value="cpPDZ_BsHtra-like"/>
    <property type="match status" value="1"/>
</dbReference>
<evidence type="ECO:0000256" key="5">
    <source>
        <dbReference type="SAM" id="MobiDB-lite"/>
    </source>
</evidence>
<dbReference type="SMART" id="SM00228">
    <property type="entry name" value="PDZ"/>
    <property type="match status" value="1"/>
</dbReference>
<protein>
    <recommendedName>
        <fullName evidence="7">PDZ domain-containing protein</fullName>
    </recommendedName>
</protein>
<dbReference type="InterPro" id="IPR051201">
    <property type="entry name" value="Chloro_Bact_Ser_Proteases"/>
</dbReference>
<dbReference type="InterPro" id="IPR001940">
    <property type="entry name" value="Peptidase_S1C"/>
</dbReference>
<gene>
    <name evidence="8" type="ordered locus">LMRG_02579</name>
</gene>
<feature type="domain" description="PDZ" evidence="7">
    <location>
        <begin position="422"/>
        <end position="506"/>
    </location>
</feature>
<dbReference type="PANTHER" id="PTHR43343:SF3">
    <property type="entry name" value="PROTEASE DO-LIKE 8, CHLOROPLASTIC"/>
    <property type="match status" value="1"/>
</dbReference>
<dbReference type="InterPro" id="IPR036034">
    <property type="entry name" value="PDZ_sf"/>
</dbReference>
<evidence type="ECO:0000256" key="1">
    <source>
        <dbReference type="ARBA" id="ARBA00010541"/>
    </source>
</evidence>
<sequence length="542" mass="58075">MLHLSLLFKFHRFFKAFSSFFHIWGLLWKYINAKFAERKEDMDEKEKNLNENSENESTPKREVEDTLHTPESAQPVQETPIVEGVTPEGEKFAGATEDAAEASSTNAFFEEASNKESEPARPAPGPRRAGTTGGGAVPPTNRVNNGGSGNGNGEPPKRGKHFIGYFLTALIGVIIGGLIIFFVAWDNGDNADTTSNSNNKATKVEKVSVDTTSDVTKAVDKVQDAVVSVLNYQSSSSLDGTTTSEQEASSGSGVIYKKANGKAYIVTNNHVVADANKLEVTFTNGKKSEAKLLGTDEWNDLAVLEIDDKNVTTVAAFGDSDSLKLGEPAIAIGSPLGTEFSGSVTQGIISGLNRAVPVDTNGDGTEDWEADVIQTDAAINPGNSGGALINIEGQVIGINSMKISMENVEGISFAIPSNTVEPIIEQLETKGEVERPSLGVSLRDVDTIPETQQKNILKLPDSVDYGAMVQQVVSGSAADKAGLKQYDVIVELNGQKVTNSMTLRKILYGNDVKIGDKVKVKYYRDGKEKSTDIKLEAAKTTT</sequence>
<keyword evidence="2" id="KW-0645">Protease</keyword>
<evidence type="ECO:0000313" key="8">
    <source>
        <dbReference type="EMBL" id="AEO05305.1"/>
    </source>
</evidence>
<dbReference type="GO" id="GO:0004252">
    <property type="term" value="F:serine-type endopeptidase activity"/>
    <property type="evidence" value="ECO:0007669"/>
    <property type="project" value="InterPro"/>
</dbReference>
<dbReference type="SUPFAM" id="SSF50494">
    <property type="entry name" value="Trypsin-like serine proteases"/>
    <property type="match status" value="1"/>
</dbReference>
<reference evidence="9" key="1">
    <citation type="submission" date="2010-04" db="EMBL/GenBank/DDBJ databases">
        <title>The genome sequence of Listeria monocytogenes strain 10403S.</title>
        <authorList>
            <consortium name="The Broad Institute Genome Sequencing Platform"/>
            <consortium name="The Broad Institute Genome Sequencing Center for Infectious Disease."/>
            <person name="Borowsky M."/>
            <person name="Borodovsky M."/>
            <person name="Young S.K."/>
            <person name="Zeng Q."/>
            <person name="Koehrsen M."/>
            <person name="Fitzgerald M."/>
            <person name="Wiedmann M."/>
            <person name="Swaminathan B."/>
            <person name="Lauer P."/>
            <person name="Portnoy D."/>
            <person name="Cossart P."/>
            <person name="Buchrieser C."/>
            <person name="Higgins D."/>
            <person name="Abouelleil A."/>
            <person name="Alvarado L."/>
            <person name="Arachchi H.M."/>
            <person name="Berlin A."/>
            <person name="Borenstein D."/>
            <person name="Brown A."/>
            <person name="Chapman S.B."/>
            <person name="Chen Z."/>
            <person name="Dunbar C.D."/>
            <person name="Engels R."/>
            <person name="Freedman E."/>
            <person name="Gearin G."/>
            <person name="Gellesch M."/>
            <person name="Goldberg J."/>
            <person name="Griggs A."/>
            <person name="Gujja S."/>
            <person name="Heilman E."/>
            <person name="Heiman D."/>
            <person name="Howarth C."/>
            <person name="Jen D."/>
            <person name="Larson L."/>
            <person name="Lui A."/>
            <person name="MacDonald J."/>
            <person name="Mehta T."/>
            <person name="Montmayeur A."/>
            <person name="Neiman D."/>
            <person name="Park D."/>
            <person name="Pearson M."/>
            <person name="Priest M."/>
            <person name="Richards J."/>
            <person name="Roberts A."/>
            <person name="Saif S."/>
            <person name="Shea T."/>
            <person name="Shenoy N."/>
            <person name="Sisk P."/>
            <person name="Stolte C."/>
            <person name="Sykes S."/>
            <person name="Walk T."/>
            <person name="White J."/>
            <person name="Yandava C."/>
            <person name="Haas B."/>
            <person name="Nusbaum C."/>
            <person name="Birren B."/>
        </authorList>
    </citation>
    <scope>NUCLEOTIDE SEQUENCE [LARGE SCALE GENOMIC DNA]</scope>
    <source>
        <strain evidence="9">10403S</strain>
    </source>
</reference>
<dbReference type="HOGENOM" id="CLU_020120_0_2_9"/>
<dbReference type="PRINTS" id="PR00834">
    <property type="entry name" value="PROTEASES2C"/>
</dbReference>
<dbReference type="GO" id="GO:0006508">
    <property type="term" value="P:proteolysis"/>
    <property type="evidence" value="ECO:0007669"/>
    <property type="project" value="UniProtKB-KW"/>
</dbReference>
<accession>A0A0H3GHF1</accession>
<dbReference type="InterPro" id="IPR043504">
    <property type="entry name" value="Peptidase_S1_PA_chymotrypsin"/>
</dbReference>
<dbReference type="AlphaFoldDB" id="A0A0H3GHF1"/>
<evidence type="ECO:0000259" key="7">
    <source>
        <dbReference type="PROSITE" id="PS50106"/>
    </source>
</evidence>
<dbReference type="SUPFAM" id="SSF50156">
    <property type="entry name" value="PDZ domain-like"/>
    <property type="match status" value="1"/>
</dbReference>
<dbReference type="Proteomes" id="UP000001288">
    <property type="component" value="Chromosome"/>
</dbReference>
<dbReference type="InterPro" id="IPR009003">
    <property type="entry name" value="Peptidase_S1_PA"/>
</dbReference>
<evidence type="ECO:0000313" key="9">
    <source>
        <dbReference type="Proteomes" id="UP000001288"/>
    </source>
</evidence>
<keyword evidence="6" id="KW-1133">Transmembrane helix</keyword>
<feature type="compositionally biased region" description="Basic and acidic residues" evidence="5">
    <location>
        <begin position="57"/>
        <end position="68"/>
    </location>
</feature>
<feature type="region of interest" description="Disordered" evidence="5">
    <location>
        <begin position="94"/>
        <end position="156"/>
    </location>
</feature>
<evidence type="ECO:0000256" key="2">
    <source>
        <dbReference type="ARBA" id="ARBA00022670"/>
    </source>
</evidence>
<evidence type="ECO:0000256" key="4">
    <source>
        <dbReference type="ARBA" id="ARBA00022825"/>
    </source>
</evidence>
<dbReference type="PROSITE" id="PS50106">
    <property type="entry name" value="PDZ"/>
    <property type="match status" value="1"/>
</dbReference>
<feature type="region of interest" description="Disordered" evidence="5">
    <location>
        <begin position="43"/>
        <end position="82"/>
    </location>
</feature>
<dbReference type="PANTHER" id="PTHR43343">
    <property type="entry name" value="PEPTIDASE S12"/>
    <property type="match status" value="1"/>
</dbReference>